<dbReference type="InParanoid" id="A0A1Y2BHM0"/>
<protein>
    <recommendedName>
        <fullName evidence="2">Fe2OG dioxygenase domain-containing protein</fullName>
    </recommendedName>
</protein>
<evidence type="ECO:0000259" key="2">
    <source>
        <dbReference type="PROSITE" id="PS51471"/>
    </source>
</evidence>
<organism evidence="3 4">
    <name type="scientific">Naematelia encephala</name>
    <dbReference type="NCBI Taxonomy" id="71784"/>
    <lineage>
        <taxon>Eukaryota</taxon>
        <taxon>Fungi</taxon>
        <taxon>Dikarya</taxon>
        <taxon>Basidiomycota</taxon>
        <taxon>Agaricomycotina</taxon>
        <taxon>Tremellomycetes</taxon>
        <taxon>Tremellales</taxon>
        <taxon>Naemateliaceae</taxon>
        <taxon>Naematelia</taxon>
    </lineage>
</organism>
<evidence type="ECO:0000313" key="3">
    <source>
        <dbReference type="EMBL" id="ORY34288.1"/>
    </source>
</evidence>
<comment type="similarity">
    <text evidence="1">Belongs to the iron/ascorbate-dependent oxidoreductase family.</text>
</comment>
<dbReference type="GO" id="GO:0016491">
    <property type="term" value="F:oxidoreductase activity"/>
    <property type="evidence" value="ECO:0007669"/>
    <property type="project" value="UniProtKB-KW"/>
</dbReference>
<proteinExistence type="inferred from homology"/>
<dbReference type="PROSITE" id="PS51471">
    <property type="entry name" value="FE2OG_OXY"/>
    <property type="match status" value="1"/>
</dbReference>
<dbReference type="SUPFAM" id="SSF51197">
    <property type="entry name" value="Clavaminate synthase-like"/>
    <property type="match status" value="1"/>
</dbReference>
<reference evidence="3 4" key="1">
    <citation type="submission" date="2016-07" db="EMBL/GenBank/DDBJ databases">
        <title>Pervasive Adenine N6-methylation of Active Genes in Fungi.</title>
        <authorList>
            <consortium name="DOE Joint Genome Institute"/>
            <person name="Mondo S.J."/>
            <person name="Dannebaum R.O."/>
            <person name="Kuo R.C."/>
            <person name="Labutti K."/>
            <person name="Haridas S."/>
            <person name="Kuo A."/>
            <person name="Salamov A."/>
            <person name="Ahrendt S.R."/>
            <person name="Lipzen A."/>
            <person name="Sullivan W."/>
            <person name="Andreopoulos W.B."/>
            <person name="Clum A."/>
            <person name="Lindquist E."/>
            <person name="Daum C."/>
            <person name="Ramamoorthy G.K."/>
            <person name="Gryganskyi A."/>
            <person name="Culley D."/>
            <person name="Magnuson J.K."/>
            <person name="James T.Y."/>
            <person name="O'Malley M.A."/>
            <person name="Stajich J.E."/>
            <person name="Spatafora J.W."/>
            <person name="Visel A."/>
            <person name="Grigoriev I.V."/>
        </authorList>
    </citation>
    <scope>NUCLEOTIDE SEQUENCE [LARGE SCALE GENOMIC DNA]</scope>
    <source>
        <strain evidence="3 4">68-887.2</strain>
    </source>
</reference>
<dbReference type="PRINTS" id="PR00682">
    <property type="entry name" value="IPNSYNTHASE"/>
</dbReference>
<dbReference type="Proteomes" id="UP000193986">
    <property type="component" value="Unassembled WGS sequence"/>
</dbReference>
<evidence type="ECO:0000256" key="1">
    <source>
        <dbReference type="RuleBase" id="RU003682"/>
    </source>
</evidence>
<dbReference type="InterPro" id="IPR026992">
    <property type="entry name" value="DIOX_N"/>
</dbReference>
<dbReference type="AlphaFoldDB" id="A0A1Y2BHM0"/>
<evidence type="ECO:0000313" key="4">
    <source>
        <dbReference type="Proteomes" id="UP000193986"/>
    </source>
</evidence>
<accession>A0A1Y2BHM0</accession>
<gene>
    <name evidence="3" type="ORF">BCR39DRAFT_517472</name>
</gene>
<dbReference type="OrthoDB" id="288590at2759"/>
<dbReference type="PANTHER" id="PTHR47990">
    <property type="entry name" value="2-OXOGLUTARATE (2OG) AND FE(II)-DEPENDENT OXYGENASE SUPERFAMILY PROTEIN-RELATED"/>
    <property type="match status" value="1"/>
</dbReference>
<keyword evidence="1" id="KW-0560">Oxidoreductase</keyword>
<dbReference type="InterPro" id="IPR050231">
    <property type="entry name" value="Iron_ascorbate_oxido_reductase"/>
</dbReference>
<dbReference type="Pfam" id="PF14226">
    <property type="entry name" value="DIOX_N"/>
    <property type="match status" value="1"/>
</dbReference>
<dbReference type="Gene3D" id="2.60.120.330">
    <property type="entry name" value="B-lactam Antibiotic, Isopenicillin N Synthase, Chain"/>
    <property type="match status" value="1"/>
</dbReference>
<dbReference type="InterPro" id="IPR044861">
    <property type="entry name" value="IPNS-like_FE2OG_OXY"/>
</dbReference>
<dbReference type="Pfam" id="PF03171">
    <property type="entry name" value="2OG-FeII_Oxy"/>
    <property type="match status" value="1"/>
</dbReference>
<feature type="domain" description="Fe2OG dioxygenase" evidence="2">
    <location>
        <begin position="201"/>
        <end position="303"/>
    </location>
</feature>
<sequence>MSSQSQPLHSLHSLADQLSNSDFDSIPIIDLSDASESGTRRQALAGHIRNACLNAGFFYVKNHSVPTETVAGAFQAARDFFDTTSEIKQSVDIGKSDNFRGYMALLTENNVPSNKGELHEAFNLGLDPSLGLAQEGGSAGELQHSENLWPSDQVWKGATGFKQAVLDYYSAVLKLGQVLFPLFALALDLDEHFFDEKTRFPAAIMRLLRYPGIPPEQRDERIPGIGPHTDFECFTILCQDAVGGLQVQNKKGEWIDAPYIPGTFVINIGDQFARWTNDIFVSTPHRVLPPTSTRYSIPYFFGCDHEVPLIPPSTCTSDERPNKYPEIMTAGAYVKSRLDETYTVSKVAA</sequence>
<dbReference type="InterPro" id="IPR005123">
    <property type="entry name" value="Oxoglu/Fe-dep_dioxygenase_dom"/>
</dbReference>
<dbReference type="STRING" id="71784.A0A1Y2BHM0"/>
<keyword evidence="4" id="KW-1185">Reference proteome</keyword>
<keyword evidence="1" id="KW-0408">Iron</keyword>
<keyword evidence="1" id="KW-0479">Metal-binding</keyword>
<comment type="caution">
    <text evidence="3">The sequence shown here is derived from an EMBL/GenBank/DDBJ whole genome shotgun (WGS) entry which is preliminary data.</text>
</comment>
<dbReference type="GO" id="GO:0046872">
    <property type="term" value="F:metal ion binding"/>
    <property type="evidence" value="ECO:0007669"/>
    <property type="project" value="UniProtKB-KW"/>
</dbReference>
<name>A0A1Y2BHM0_9TREE</name>
<dbReference type="InterPro" id="IPR027443">
    <property type="entry name" value="IPNS-like_sf"/>
</dbReference>
<dbReference type="EMBL" id="MCFC01000003">
    <property type="protein sequence ID" value="ORY34288.1"/>
    <property type="molecule type" value="Genomic_DNA"/>
</dbReference>